<dbReference type="Proteomes" id="UP000501939">
    <property type="component" value="Chromosome"/>
</dbReference>
<dbReference type="AlphaFoldDB" id="A0A6G8S2L4"/>
<dbReference type="RefSeq" id="WP_166323196.1">
    <property type="nucleotide sequence ID" value="NZ_CP049916.1"/>
</dbReference>
<evidence type="ECO:0000313" key="2">
    <source>
        <dbReference type="Proteomes" id="UP000501939"/>
    </source>
</evidence>
<evidence type="ECO:0000313" key="1">
    <source>
        <dbReference type="EMBL" id="QIO08439.1"/>
    </source>
</evidence>
<gene>
    <name evidence="1" type="ORF">G8D99_05010</name>
</gene>
<dbReference type="EMBL" id="CP049916">
    <property type="protein sequence ID" value="QIO08439.1"/>
    <property type="molecule type" value="Genomic_DNA"/>
</dbReference>
<accession>A0A6G8S2L4</accession>
<dbReference type="KEGG" id="alj:G8D99_05010"/>
<keyword evidence="2" id="KW-1185">Reference proteome</keyword>
<reference evidence="1 2" key="1">
    <citation type="submission" date="2020-03" db="EMBL/GenBank/DDBJ databases">
        <authorList>
            <person name="Zhu W."/>
        </authorList>
    </citation>
    <scope>NUCLEOTIDE SEQUENCE [LARGE SCALE GENOMIC DNA]</scope>
    <source>
        <strain evidence="1 2">185</strain>
    </source>
</reference>
<sequence>MTHPYPSASDADLFNIDYDSKINDIMIFLFEYQCAKINNQKYPCVLQKFNQLDIAATYFLFDLIEERLPRRAKLLFAGENYQGKRDSVLEVIAHIGKQ</sequence>
<protein>
    <submittedName>
        <fullName evidence="1">Uncharacterized protein</fullName>
    </submittedName>
</protein>
<name>A0A6G8S2L4_9GAMM</name>
<proteinExistence type="predicted"/>
<organism evidence="1 2">
    <name type="scientific">Acinetobacter lanii</name>
    <dbReference type="NCBI Taxonomy" id="2715163"/>
    <lineage>
        <taxon>Bacteria</taxon>
        <taxon>Pseudomonadati</taxon>
        <taxon>Pseudomonadota</taxon>
        <taxon>Gammaproteobacteria</taxon>
        <taxon>Moraxellales</taxon>
        <taxon>Moraxellaceae</taxon>
        <taxon>Acinetobacter</taxon>
    </lineage>
</organism>